<accession>A0A1J5S9S8</accession>
<protein>
    <submittedName>
        <fullName evidence="1">Uncharacterized protein</fullName>
    </submittedName>
</protein>
<proteinExistence type="predicted"/>
<dbReference type="AlphaFoldDB" id="A0A1J5S9S8"/>
<gene>
    <name evidence="1" type="ORF">GALL_130280</name>
</gene>
<name>A0A1J5S9S8_9ZZZZ</name>
<evidence type="ECO:0000313" key="1">
    <source>
        <dbReference type="EMBL" id="OIR04938.1"/>
    </source>
</evidence>
<reference evidence="1" key="1">
    <citation type="submission" date="2016-10" db="EMBL/GenBank/DDBJ databases">
        <title>Sequence of Gallionella enrichment culture.</title>
        <authorList>
            <person name="Poehlein A."/>
            <person name="Muehling M."/>
            <person name="Daniel R."/>
        </authorList>
    </citation>
    <scope>NUCLEOTIDE SEQUENCE</scope>
</reference>
<dbReference type="EMBL" id="MLJW01000054">
    <property type="protein sequence ID" value="OIR04938.1"/>
    <property type="molecule type" value="Genomic_DNA"/>
</dbReference>
<organism evidence="1">
    <name type="scientific">mine drainage metagenome</name>
    <dbReference type="NCBI Taxonomy" id="410659"/>
    <lineage>
        <taxon>unclassified sequences</taxon>
        <taxon>metagenomes</taxon>
        <taxon>ecological metagenomes</taxon>
    </lineage>
</organism>
<comment type="caution">
    <text evidence="1">The sequence shown here is derived from an EMBL/GenBank/DDBJ whole genome shotgun (WGS) entry which is preliminary data.</text>
</comment>
<sequence length="34" mass="4161">MKAKQSKAQFTIEFKQEAFVWLNQVSQRCKWHPH</sequence>